<evidence type="ECO:0000256" key="1">
    <source>
        <dbReference type="ARBA" id="ARBA00010759"/>
    </source>
</evidence>
<comment type="function">
    <text evidence="2">Removes the formyl group from the N-terminal Met of newly synthesized proteins. Requires at least a dipeptide for an efficient rate of reaction. N-terminal L-methionine is a prerequisite for activity but the enzyme has broad specificity at other positions.</text>
</comment>
<dbReference type="RefSeq" id="WP_034833856.1">
    <property type="nucleotide sequence ID" value="NZ_JOKH01000001.1"/>
</dbReference>
<keyword evidence="2" id="KW-0378">Hydrolase</keyword>
<comment type="similarity">
    <text evidence="1 2">Belongs to the polypeptide deformylase family.</text>
</comment>
<dbReference type="EC" id="3.5.1.88" evidence="2"/>
<dbReference type="PRINTS" id="PR01576">
    <property type="entry name" value="PDEFORMYLASE"/>
</dbReference>
<dbReference type="Proteomes" id="UP000028073">
    <property type="component" value="Unassembled WGS sequence"/>
</dbReference>
<dbReference type="GO" id="GO:0006412">
    <property type="term" value="P:translation"/>
    <property type="evidence" value="ECO:0007669"/>
    <property type="project" value="UniProtKB-UniRule"/>
</dbReference>
<dbReference type="eggNOG" id="COG0242">
    <property type="taxonomic scope" value="Bacteria"/>
</dbReference>
<dbReference type="NCBIfam" id="NF001159">
    <property type="entry name" value="PRK00150.1-3"/>
    <property type="match status" value="1"/>
</dbReference>
<comment type="caution">
    <text evidence="3">The sequence shown here is derived from an EMBL/GenBank/DDBJ whole genome shotgun (WGS) entry which is preliminary data.</text>
</comment>
<feature type="binding site" evidence="2">
    <location>
        <position position="91"/>
    </location>
    <ligand>
        <name>Fe cation</name>
        <dbReference type="ChEBI" id="CHEBI:24875"/>
    </ligand>
</feature>
<dbReference type="OrthoDB" id="9804313at2"/>
<accession>A0A081NMX7</accession>
<dbReference type="PANTHER" id="PTHR10458">
    <property type="entry name" value="PEPTIDE DEFORMYLASE"/>
    <property type="match status" value="1"/>
</dbReference>
<comment type="cofactor">
    <cofactor evidence="2">
        <name>Fe(2+)</name>
        <dbReference type="ChEBI" id="CHEBI:29033"/>
    </cofactor>
    <text evidence="2">Binds 1 Fe(2+) ion.</text>
</comment>
<comment type="catalytic activity">
    <reaction evidence="2">
        <text>N-terminal N-formyl-L-methionyl-[peptide] + H2O = N-terminal L-methionyl-[peptide] + formate</text>
        <dbReference type="Rhea" id="RHEA:24420"/>
        <dbReference type="Rhea" id="RHEA-COMP:10639"/>
        <dbReference type="Rhea" id="RHEA-COMP:10640"/>
        <dbReference type="ChEBI" id="CHEBI:15377"/>
        <dbReference type="ChEBI" id="CHEBI:15740"/>
        <dbReference type="ChEBI" id="CHEBI:49298"/>
        <dbReference type="ChEBI" id="CHEBI:64731"/>
        <dbReference type="EC" id="3.5.1.88"/>
    </reaction>
</comment>
<dbReference type="HAMAP" id="MF_00163">
    <property type="entry name" value="Pep_deformylase"/>
    <property type="match status" value="1"/>
</dbReference>
<dbReference type="GO" id="GO:0042586">
    <property type="term" value="F:peptide deformylase activity"/>
    <property type="evidence" value="ECO:0007669"/>
    <property type="project" value="UniProtKB-UniRule"/>
</dbReference>
<evidence type="ECO:0000313" key="3">
    <source>
        <dbReference type="EMBL" id="KEQ19800.1"/>
    </source>
</evidence>
<keyword evidence="2" id="KW-0648">Protein biosynthesis</keyword>
<gene>
    <name evidence="2" type="primary">def</name>
    <name evidence="3" type="ORF">GZ78_08050</name>
</gene>
<dbReference type="Gene3D" id="3.90.45.10">
    <property type="entry name" value="Peptide deformylase"/>
    <property type="match status" value="1"/>
</dbReference>
<dbReference type="SUPFAM" id="SSF56420">
    <property type="entry name" value="Peptide deformylase"/>
    <property type="match status" value="1"/>
</dbReference>
<feature type="active site" evidence="2">
    <location>
        <position position="134"/>
    </location>
</feature>
<feature type="binding site" evidence="2">
    <location>
        <position position="133"/>
    </location>
    <ligand>
        <name>Fe cation</name>
        <dbReference type="ChEBI" id="CHEBI:24875"/>
    </ligand>
</feature>
<dbReference type="InterPro" id="IPR036821">
    <property type="entry name" value="Peptide_deformylase_sf"/>
</dbReference>
<dbReference type="PIRSF" id="PIRSF004749">
    <property type="entry name" value="Pep_def"/>
    <property type="match status" value="1"/>
</dbReference>
<proteinExistence type="inferred from homology"/>
<dbReference type="NCBIfam" id="TIGR00079">
    <property type="entry name" value="pept_deformyl"/>
    <property type="match status" value="1"/>
</dbReference>
<evidence type="ECO:0000313" key="4">
    <source>
        <dbReference type="Proteomes" id="UP000028073"/>
    </source>
</evidence>
<keyword evidence="4" id="KW-1185">Reference proteome</keyword>
<reference evidence="3 4" key="1">
    <citation type="submission" date="2014-06" db="EMBL/GenBank/DDBJ databases">
        <title>Whole Genome Sequences of Three Symbiotic Endozoicomonas Bacteria.</title>
        <authorList>
            <person name="Neave M.J."/>
            <person name="Apprill A."/>
            <person name="Voolstra C.R."/>
        </authorList>
    </citation>
    <scope>NUCLEOTIDE SEQUENCE [LARGE SCALE GENOMIC DNA]</scope>
    <source>
        <strain evidence="3 4">DSM 25634</strain>
    </source>
</reference>
<organism evidence="3 4">
    <name type="scientific">Endozoicomonas numazuensis</name>
    <dbReference type="NCBI Taxonomy" id="1137799"/>
    <lineage>
        <taxon>Bacteria</taxon>
        <taxon>Pseudomonadati</taxon>
        <taxon>Pseudomonadota</taxon>
        <taxon>Gammaproteobacteria</taxon>
        <taxon>Oceanospirillales</taxon>
        <taxon>Endozoicomonadaceae</taxon>
        <taxon>Endozoicomonas</taxon>
    </lineage>
</organism>
<dbReference type="InterPro" id="IPR023635">
    <property type="entry name" value="Peptide_deformylase"/>
</dbReference>
<dbReference type="GO" id="GO:0046872">
    <property type="term" value="F:metal ion binding"/>
    <property type="evidence" value="ECO:0007669"/>
    <property type="project" value="UniProtKB-KW"/>
</dbReference>
<dbReference type="STRING" id="1137799.GZ78_08050"/>
<feature type="binding site" evidence="2">
    <location>
        <position position="137"/>
    </location>
    <ligand>
        <name>Fe cation</name>
        <dbReference type="ChEBI" id="CHEBI:24875"/>
    </ligand>
</feature>
<name>A0A081NMX7_9GAMM</name>
<dbReference type="EMBL" id="JOKH01000001">
    <property type="protein sequence ID" value="KEQ19800.1"/>
    <property type="molecule type" value="Genomic_DNA"/>
</dbReference>
<dbReference type="CDD" id="cd00487">
    <property type="entry name" value="Pep_deformylase"/>
    <property type="match status" value="1"/>
</dbReference>
<dbReference type="PANTHER" id="PTHR10458:SF22">
    <property type="entry name" value="PEPTIDE DEFORMYLASE"/>
    <property type="match status" value="1"/>
</dbReference>
<keyword evidence="2" id="KW-0408">Iron</keyword>
<evidence type="ECO:0000256" key="2">
    <source>
        <dbReference type="HAMAP-Rule" id="MF_00163"/>
    </source>
</evidence>
<keyword evidence="2" id="KW-0479">Metal-binding</keyword>
<dbReference type="AlphaFoldDB" id="A0A081NMX7"/>
<sequence>MAILELVPESNPVLRTPTTPVTDFGPAFQKIVDDMFETMYAVNGAGLAATQVGLGIRVAVIDVTSDQSQALVIVNPEIIETSGEQKMDMGCLSLPGCWASVKRAGWVKVRAQDRHGEVFEIEGEGVLSEAFQHEIDHLNGILFIDKLSVLKQKMVRQRARKVLKRHERGQK</sequence>
<protein>
    <recommendedName>
        <fullName evidence="2">Peptide deformylase</fullName>
        <shortName evidence="2">PDF</shortName>
        <ecNumber evidence="2">3.5.1.88</ecNumber>
    </recommendedName>
    <alternativeName>
        <fullName evidence="2">Polypeptide deformylase</fullName>
    </alternativeName>
</protein>
<dbReference type="Pfam" id="PF01327">
    <property type="entry name" value="Pep_deformylase"/>
    <property type="match status" value="1"/>
</dbReference>